<accession>A0ABU2SYD7</accession>
<proteinExistence type="predicted"/>
<evidence type="ECO:0000313" key="2">
    <source>
        <dbReference type="EMBL" id="MDT0454018.1"/>
    </source>
</evidence>
<dbReference type="Proteomes" id="UP001180531">
    <property type="component" value="Unassembled WGS sequence"/>
</dbReference>
<sequence>MRNTLALRYNTVKPFLALLGETSELGAATGGKRVLAVVKRLPALARRRVNEKPLLFRALKRRDISLFILDALLNLDGGVKPEMVATDNASYSDMAFGIIKMLGYRFSPRFKDLEDQRFWKAQMPGGEALDGYGLAARVWKERRQDLESRTGRLMGLFFCAKVTGPHAHPQDPCLELARKEAARLVDELAGC</sequence>
<reference evidence="2" key="1">
    <citation type="submission" date="2024-05" db="EMBL/GenBank/DDBJ databases">
        <title>30 novel species of actinomycetes from the DSMZ collection.</title>
        <authorList>
            <person name="Nouioui I."/>
        </authorList>
    </citation>
    <scope>NUCLEOTIDE SEQUENCE</scope>
    <source>
        <strain evidence="2">DSM 40473</strain>
    </source>
</reference>
<gene>
    <name evidence="2" type="ORF">RM609_33815</name>
</gene>
<evidence type="ECO:0000259" key="1">
    <source>
        <dbReference type="Pfam" id="PF01526"/>
    </source>
</evidence>
<name>A0ABU2SYD7_9ACTN</name>
<dbReference type="EMBL" id="JAVRFI010000044">
    <property type="protein sequence ID" value="MDT0454018.1"/>
    <property type="molecule type" value="Genomic_DNA"/>
</dbReference>
<comment type="caution">
    <text evidence="2">The sequence shown here is derived from an EMBL/GenBank/DDBJ whole genome shotgun (WGS) entry which is preliminary data.</text>
</comment>
<feature type="domain" description="Tn3 transposase DDE" evidence="1">
    <location>
        <begin position="65"/>
        <end position="122"/>
    </location>
</feature>
<protein>
    <submittedName>
        <fullName evidence="2">Tn3 family transposase</fullName>
    </submittedName>
</protein>
<keyword evidence="3" id="KW-1185">Reference proteome</keyword>
<evidence type="ECO:0000313" key="3">
    <source>
        <dbReference type="Proteomes" id="UP001180531"/>
    </source>
</evidence>
<dbReference type="Pfam" id="PF01526">
    <property type="entry name" value="DDE_Tnp_Tn3"/>
    <property type="match status" value="1"/>
</dbReference>
<organism evidence="2 3">
    <name type="scientific">Streptomyces hesseae</name>
    <dbReference type="NCBI Taxonomy" id="3075519"/>
    <lineage>
        <taxon>Bacteria</taxon>
        <taxon>Bacillati</taxon>
        <taxon>Actinomycetota</taxon>
        <taxon>Actinomycetes</taxon>
        <taxon>Kitasatosporales</taxon>
        <taxon>Streptomycetaceae</taxon>
        <taxon>Streptomyces</taxon>
    </lineage>
</organism>
<dbReference type="InterPro" id="IPR002513">
    <property type="entry name" value="Tn3_Tnp_DDE_dom"/>
</dbReference>